<evidence type="ECO:0000313" key="2">
    <source>
        <dbReference type="Proteomes" id="UP000738325"/>
    </source>
</evidence>
<comment type="caution">
    <text evidence="1">The sequence shown here is derived from an EMBL/GenBank/DDBJ whole genome shotgun (WGS) entry which is preliminary data.</text>
</comment>
<reference evidence="1" key="1">
    <citation type="journal article" date="2020" name="Fungal Divers.">
        <title>Resolving the Mortierellaceae phylogeny through synthesis of multi-gene phylogenetics and phylogenomics.</title>
        <authorList>
            <person name="Vandepol N."/>
            <person name="Liber J."/>
            <person name="Desiro A."/>
            <person name="Na H."/>
            <person name="Kennedy M."/>
            <person name="Barry K."/>
            <person name="Grigoriev I.V."/>
            <person name="Miller A.N."/>
            <person name="O'Donnell K."/>
            <person name="Stajich J.E."/>
            <person name="Bonito G."/>
        </authorList>
    </citation>
    <scope>NUCLEOTIDE SEQUENCE</scope>
    <source>
        <strain evidence="1">REB-010B</strain>
    </source>
</reference>
<accession>A0A9P6RHJ6</accession>
<gene>
    <name evidence="1" type="ORF">BGZ99_004630</name>
</gene>
<name>A0A9P6RHJ6_9FUNG</name>
<keyword evidence="2" id="KW-1185">Reference proteome</keyword>
<protein>
    <recommendedName>
        <fullName evidence="3">VWFA domain-containing protein</fullName>
    </recommendedName>
</protein>
<dbReference type="Gene3D" id="3.40.50.410">
    <property type="entry name" value="von Willebrand factor, type A domain"/>
    <property type="match status" value="1"/>
</dbReference>
<evidence type="ECO:0008006" key="3">
    <source>
        <dbReference type="Google" id="ProtNLM"/>
    </source>
</evidence>
<dbReference type="Proteomes" id="UP000738325">
    <property type="component" value="Unassembled WGS sequence"/>
</dbReference>
<sequence>MSSANGTSEQDASITPATALFQAFHPVDDKDTITLLSLKVPLPLLDDASQSSAPIKAKKEAFFDICLDVSGSMAGSGINCAKIAMQRLIDHLINTCNVPPSRITVYLFSHICKVRRLGQDDDKEWFNLISAGGGTDFECVFKAIISNTKANIREIGKADVDVDLTLFFFTDGEDSSIAQQRRVKEELESLLKKTPRLDTTVHTFGFTAGHDAAILSWLTSTGSNDGCFQYIKEAAAIESSMSTTLELLGTTAMQVRRKIEVLVGTDDKVAQDWITVKLESDDVSGSTVVRDRPFAGDIIKWREYQSTTELSTSAANPTHDVHVDWLSEESPLRIIATTTFIQHELLRLAESISSISSDHSMSPALKNTSLLQIDKETLAYSKSLGEMTSAIARSKAKAMRVSCMAACQRTRTLLQSFLTLKADAHKRDGAISNTSLATFNSLAYGQIAEAKLKAKLDSRVGKNMAKFADLDDKVAKIVEGLDLDKLEAQESEDRLRELTCAFSTNSYVEALRDGDCLCMTLDVSRSAGAIADASQLVIKSIFPTFLTSSMFTMALDHSLAQSYPEEVHGGFDRNSDASIAPGLAQENITAVLPLYINKEHWQVAKLRMKPILGYVVTLDATGYTYSQSTTVPFLVLAKALESHPMTEFNQRQVRLILETCDAIYESSTGLRESTKRMVEQFCASHDQRTVDVVTNNYVFLGHVICALRAGDITPAEMAELLPQFETSMVEEQIRRDMSWKVSEDLMGSVSDWLGIDRQRDIVIPGRRYRGLYDKYVSALEGGSDAAVSDQYRLLFRNARAEQGVAVNKEAELSTLSLSDSPTAVAASLEVAKPNSSSTAAPLVKPIFRVPDFDVLTFELSEASLDRLNMIQNAVSSSVDKILRLLAVVQTPLDADLPHVFSALGKAPPRNKADEFFERYSAKVNLATILQAYAHTKNSDRRSVQNFMTPFESEQRDDDSSAPESLQFLKSMYIAKMTQMVTEIVVAVEEDHLNLKNDAAARTFLGTKDLEVAAGVLVEAKFRGGRGGRLVTQCALSSMLCARPKIQMLLTGTYQGVRLFCDKLDSEDIRWYPCKRTLFRMFTNYHAKFTLDEWRQFHPGRYEYYISRRYIIDGYLSDLPEDKAAELIASYPGRS</sequence>
<dbReference type="OrthoDB" id="10006997at2759"/>
<dbReference type="SUPFAM" id="SSF53300">
    <property type="entry name" value="vWA-like"/>
    <property type="match status" value="1"/>
</dbReference>
<organism evidence="1 2">
    <name type="scientific">Dissophora globulifera</name>
    <dbReference type="NCBI Taxonomy" id="979702"/>
    <lineage>
        <taxon>Eukaryota</taxon>
        <taxon>Fungi</taxon>
        <taxon>Fungi incertae sedis</taxon>
        <taxon>Mucoromycota</taxon>
        <taxon>Mortierellomycotina</taxon>
        <taxon>Mortierellomycetes</taxon>
        <taxon>Mortierellales</taxon>
        <taxon>Mortierellaceae</taxon>
        <taxon>Dissophora</taxon>
    </lineage>
</organism>
<dbReference type="AlphaFoldDB" id="A0A9P6RHJ6"/>
<dbReference type="CDD" id="cd00198">
    <property type="entry name" value="vWFA"/>
    <property type="match status" value="1"/>
</dbReference>
<proteinExistence type="predicted"/>
<dbReference type="EMBL" id="JAAAIP010000290">
    <property type="protein sequence ID" value="KAG0320286.1"/>
    <property type="molecule type" value="Genomic_DNA"/>
</dbReference>
<dbReference type="InterPro" id="IPR036465">
    <property type="entry name" value="vWFA_dom_sf"/>
</dbReference>
<evidence type="ECO:0000313" key="1">
    <source>
        <dbReference type="EMBL" id="KAG0320286.1"/>
    </source>
</evidence>